<dbReference type="PANTHER" id="PTHR34385:SF1">
    <property type="entry name" value="PEPTIDOGLYCAN L-ALANYL-D-GLUTAMATE ENDOPEPTIDASE CWLK"/>
    <property type="match status" value="1"/>
</dbReference>
<feature type="domain" description="D-alanyl-D-alanine carboxypeptidase-like core" evidence="2">
    <location>
        <begin position="70"/>
        <end position="198"/>
    </location>
</feature>
<dbReference type="PANTHER" id="PTHR34385">
    <property type="entry name" value="D-ALANYL-D-ALANINE CARBOXYPEPTIDASE"/>
    <property type="match status" value="1"/>
</dbReference>
<dbReference type="GO" id="GO:0006508">
    <property type="term" value="P:proteolysis"/>
    <property type="evidence" value="ECO:0007669"/>
    <property type="project" value="InterPro"/>
</dbReference>
<name>A0A4R8UI42_9MICO</name>
<proteinExistence type="predicted"/>
<dbReference type="GO" id="GO:0004180">
    <property type="term" value="F:carboxypeptidase activity"/>
    <property type="evidence" value="ECO:0007669"/>
    <property type="project" value="UniProtKB-KW"/>
</dbReference>
<dbReference type="Gene3D" id="3.30.1380.10">
    <property type="match status" value="1"/>
</dbReference>
<dbReference type="InterPro" id="IPR052179">
    <property type="entry name" value="DD-CPase-like"/>
</dbReference>
<dbReference type="Pfam" id="PF02557">
    <property type="entry name" value="VanY"/>
    <property type="match status" value="1"/>
</dbReference>
<keyword evidence="3" id="KW-0645">Protease</keyword>
<reference evidence="3 4" key="1">
    <citation type="submission" date="2019-03" db="EMBL/GenBank/DDBJ databases">
        <title>Genomics of glacier-inhabiting Cryobacterium strains.</title>
        <authorList>
            <person name="Liu Q."/>
            <person name="Xin Y.-H."/>
        </authorList>
    </citation>
    <scope>NUCLEOTIDE SEQUENCE [LARGE SCALE GENOMIC DNA]</scope>
    <source>
        <strain evidence="3 4">Sr47</strain>
    </source>
</reference>
<evidence type="ECO:0000313" key="3">
    <source>
        <dbReference type="EMBL" id="TFB56766.1"/>
    </source>
</evidence>
<dbReference type="EMBL" id="SOEZ01000006">
    <property type="protein sequence ID" value="TFB56766.1"/>
    <property type="molecule type" value="Genomic_DNA"/>
</dbReference>
<dbReference type="SUPFAM" id="SSF55166">
    <property type="entry name" value="Hedgehog/DD-peptidase"/>
    <property type="match status" value="1"/>
</dbReference>
<dbReference type="InterPro" id="IPR009045">
    <property type="entry name" value="Zn_M74/Hedgehog-like"/>
</dbReference>
<organism evidence="3 4">
    <name type="scientific">Cryobacterium tagatosivorans</name>
    <dbReference type="NCBI Taxonomy" id="1259199"/>
    <lineage>
        <taxon>Bacteria</taxon>
        <taxon>Bacillati</taxon>
        <taxon>Actinomycetota</taxon>
        <taxon>Actinomycetes</taxon>
        <taxon>Micrococcales</taxon>
        <taxon>Microbacteriaceae</taxon>
        <taxon>Cryobacterium</taxon>
    </lineage>
</organism>
<evidence type="ECO:0000256" key="1">
    <source>
        <dbReference type="SAM" id="MobiDB-lite"/>
    </source>
</evidence>
<keyword evidence="3" id="KW-0378">Hydrolase</keyword>
<comment type="caution">
    <text evidence="3">The sequence shown here is derived from an EMBL/GenBank/DDBJ whole genome shotgun (WGS) entry which is preliminary data.</text>
</comment>
<keyword evidence="4" id="KW-1185">Reference proteome</keyword>
<feature type="non-terminal residue" evidence="3">
    <location>
        <position position="1"/>
    </location>
</feature>
<accession>A0A4R8UI42</accession>
<dbReference type="AlphaFoldDB" id="A0A4R8UI42"/>
<dbReference type="RefSeq" id="WP_134486814.1">
    <property type="nucleotide sequence ID" value="NZ_SOEZ01000006.1"/>
</dbReference>
<keyword evidence="3" id="KW-0121">Carboxypeptidase</keyword>
<dbReference type="CDD" id="cd14852">
    <property type="entry name" value="LD-carboxypeptidase"/>
    <property type="match status" value="1"/>
</dbReference>
<dbReference type="Proteomes" id="UP000297866">
    <property type="component" value="Unassembled WGS sequence"/>
</dbReference>
<feature type="compositionally biased region" description="Pro residues" evidence="1">
    <location>
        <begin position="1"/>
        <end position="16"/>
    </location>
</feature>
<sequence length="226" mass="24378">AAPVTAPAPPPRPAPAAVPTAVPTFDRGARSTEDPASLWVVVNKARPLAPLDYTPADLVGVPVPHVYEPRLRQEASVAAAAMFAGITRELGLRLQSQSAYRGFAAQTRVYDQAVRAHGQAAADASIARPGSSEHQTGLALDISSLPSRCALSACFADTPHGRWLQANAWRYGFLLRYPADKVAVTGYEFEPWHFRYIGVELAAEMRRTRVTTLEEFFGLPAAPGYP</sequence>
<gene>
    <name evidence="3" type="ORF">E3O23_00695</name>
</gene>
<dbReference type="InterPro" id="IPR058193">
    <property type="entry name" value="VanY/YodJ_core_dom"/>
</dbReference>
<protein>
    <submittedName>
        <fullName evidence="3">D-alanyl-D-alanine carboxypeptidase family protein</fullName>
    </submittedName>
</protein>
<evidence type="ECO:0000313" key="4">
    <source>
        <dbReference type="Proteomes" id="UP000297866"/>
    </source>
</evidence>
<dbReference type="InterPro" id="IPR003709">
    <property type="entry name" value="VanY-like_core_dom"/>
</dbReference>
<feature type="region of interest" description="Disordered" evidence="1">
    <location>
        <begin position="1"/>
        <end position="30"/>
    </location>
</feature>
<dbReference type="OrthoDB" id="9792074at2"/>
<evidence type="ECO:0000259" key="2">
    <source>
        <dbReference type="Pfam" id="PF02557"/>
    </source>
</evidence>